<proteinExistence type="predicted"/>
<feature type="compositionally biased region" description="Basic and acidic residues" evidence="1">
    <location>
        <begin position="61"/>
        <end position="71"/>
    </location>
</feature>
<dbReference type="Proteomes" id="UP000298030">
    <property type="component" value="Unassembled WGS sequence"/>
</dbReference>
<reference evidence="2 3" key="1">
    <citation type="journal article" date="2019" name="Nat. Ecol. Evol.">
        <title>Megaphylogeny resolves global patterns of mushroom evolution.</title>
        <authorList>
            <person name="Varga T."/>
            <person name="Krizsan K."/>
            <person name="Foldi C."/>
            <person name="Dima B."/>
            <person name="Sanchez-Garcia M."/>
            <person name="Sanchez-Ramirez S."/>
            <person name="Szollosi G.J."/>
            <person name="Szarkandi J.G."/>
            <person name="Papp V."/>
            <person name="Albert L."/>
            <person name="Andreopoulos W."/>
            <person name="Angelini C."/>
            <person name="Antonin V."/>
            <person name="Barry K.W."/>
            <person name="Bougher N.L."/>
            <person name="Buchanan P."/>
            <person name="Buyck B."/>
            <person name="Bense V."/>
            <person name="Catcheside P."/>
            <person name="Chovatia M."/>
            <person name="Cooper J."/>
            <person name="Damon W."/>
            <person name="Desjardin D."/>
            <person name="Finy P."/>
            <person name="Geml J."/>
            <person name="Haridas S."/>
            <person name="Hughes K."/>
            <person name="Justo A."/>
            <person name="Karasinski D."/>
            <person name="Kautmanova I."/>
            <person name="Kiss B."/>
            <person name="Kocsube S."/>
            <person name="Kotiranta H."/>
            <person name="LaButti K.M."/>
            <person name="Lechner B.E."/>
            <person name="Liimatainen K."/>
            <person name="Lipzen A."/>
            <person name="Lukacs Z."/>
            <person name="Mihaltcheva S."/>
            <person name="Morgado L.N."/>
            <person name="Niskanen T."/>
            <person name="Noordeloos M.E."/>
            <person name="Ohm R.A."/>
            <person name="Ortiz-Santana B."/>
            <person name="Ovrebo C."/>
            <person name="Racz N."/>
            <person name="Riley R."/>
            <person name="Savchenko A."/>
            <person name="Shiryaev A."/>
            <person name="Soop K."/>
            <person name="Spirin V."/>
            <person name="Szebenyi C."/>
            <person name="Tomsovsky M."/>
            <person name="Tulloss R.E."/>
            <person name="Uehling J."/>
            <person name="Grigoriev I.V."/>
            <person name="Vagvolgyi C."/>
            <person name="Papp T."/>
            <person name="Martin F.M."/>
            <person name="Miettinen O."/>
            <person name="Hibbett D.S."/>
            <person name="Nagy L.G."/>
        </authorList>
    </citation>
    <scope>NUCLEOTIDE SEQUENCE [LARGE SCALE GENOMIC DNA]</scope>
    <source>
        <strain evidence="2 3">FP101781</strain>
    </source>
</reference>
<comment type="caution">
    <text evidence="2">The sequence shown here is derived from an EMBL/GenBank/DDBJ whole genome shotgun (WGS) entry which is preliminary data.</text>
</comment>
<evidence type="ECO:0000313" key="2">
    <source>
        <dbReference type="EMBL" id="TEB14014.1"/>
    </source>
</evidence>
<feature type="region of interest" description="Disordered" evidence="1">
    <location>
        <begin position="61"/>
        <end position="83"/>
    </location>
</feature>
<sequence length="117" mass="12638">MAVSPPWCFKLILCSSITPLNLDPLIALAFIMYQSPCMNSSPGPFPTSTVQAPPVPLRCADVQESRREQRRGTSHPPSNAGCLCLADPCSSIDLESRNRSSVPSQNTPDPVLATTQR</sequence>
<organism evidence="2 3">
    <name type="scientific">Coprinellus micaceus</name>
    <name type="common">Glistening ink-cap mushroom</name>
    <name type="synonym">Coprinus micaceus</name>
    <dbReference type="NCBI Taxonomy" id="71717"/>
    <lineage>
        <taxon>Eukaryota</taxon>
        <taxon>Fungi</taxon>
        <taxon>Dikarya</taxon>
        <taxon>Basidiomycota</taxon>
        <taxon>Agaricomycotina</taxon>
        <taxon>Agaricomycetes</taxon>
        <taxon>Agaricomycetidae</taxon>
        <taxon>Agaricales</taxon>
        <taxon>Agaricineae</taxon>
        <taxon>Psathyrellaceae</taxon>
        <taxon>Coprinellus</taxon>
    </lineage>
</organism>
<accession>A0A4Y7RZ40</accession>
<keyword evidence="3" id="KW-1185">Reference proteome</keyword>
<evidence type="ECO:0000313" key="3">
    <source>
        <dbReference type="Proteomes" id="UP000298030"/>
    </source>
</evidence>
<dbReference type="AlphaFoldDB" id="A0A4Y7RZ40"/>
<evidence type="ECO:0000256" key="1">
    <source>
        <dbReference type="SAM" id="MobiDB-lite"/>
    </source>
</evidence>
<feature type="compositionally biased region" description="Polar residues" evidence="1">
    <location>
        <begin position="99"/>
        <end position="117"/>
    </location>
</feature>
<name>A0A4Y7RZ40_COPMI</name>
<feature type="region of interest" description="Disordered" evidence="1">
    <location>
        <begin position="95"/>
        <end position="117"/>
    </location>
</feature>
<dbReference type="EMBL" id="QPFP01000404">
    <property type="protein sequence ID" value="TEB14014.1"/>
    <property type="molecule type" value="Genomic_DNA"/>
</dbReference>
<protein>
    <submittedName>
        <fullName evidence="2">Uncharacterized protein</fullName>
    </submittedName>
</protein>
<gene>
    <name evidence="2" type="ORF">FA13DRAFT_941762</name>
</gene>